<evidence type="ECO:0000259" key="5">
    <source>
        <dbReference type="PROSITE" id="PS50160"/>
    </source>
</evidence>
<comment type="caution">
    <text evidence="6">The sequence shown here is derived from an EMBL/GenBank/DDBJ whole genome shotgun (WGS) entry which is preliminary data.</text>
</comment>
<keyword evidence="2" id="KW-0436">Ligase</keyword>
<dbReference type="EMBL" id="JAKXMK010000004">
    <property type="protein sequence ID" value="MCH6165205.1"/>
    <property type="molecule type" value="Genomic_DNA"/>
</dbReference>
<evidence type="ECO:0000256" key="2">
    <source>
        <dbReference type="ARBA" id="ARBA00022598"/>
    </source>
</evidence>
<dbReference type="InterPro" id="IPR050191">
    <property type="entry name" value="ATP-dep_DNA_ligase"/>
</dbReference>
<dbReference type="Proteomes" id="UP001299970">
    <property type="component" value="Unassembled WGS sequence"/>
</dbReference>
<feature type="domain" description="ATP-dependent DNA ligase family profile" evidence="5">
    <location>
        <begin position="100"/>
        <end position="232"/>
    </location>
</feature>
<evidence type="ECO:0000256" key="1">
    <source>
        <dbReference type="ARBA" id="ARBA00007572"/>
    </source>
</evidence>
<reference evidence="6 7" key="1">
    <citation type="submission" date="2022-03" db="EMBL/GenBank/DDBJ databases">
        <title>Pseudonocardia alaer sp. nov., a novel actinomycete isolated from reed forest soil.</title>
        <authorList>
            <person name="Wang L."/>
        </authorList>
    </citation>
    <scope>NUCLEOTIDE SEQUENCE [LARGE SCALE GENOMIC DNA]</scope>
    <source>
        <strain evidence="6 7">Y-16303</strain>
    </source>
</reference>
<sequence length="452" mass="49022">MLRPPLQPMVARPAPDLPTAGPWAFEPKFDGFRALATADRGRVRLHSRQHRPLTRYFPEIVAAIADRFAGHVVLDGELVICRAGGLDFMALQRRLTNARRAAAETPATFVVFDVLAAGGTDLRAHPYRVRRALLLRLLDDAAPPLAVVPMTTDADAARAWLTGHLDAGIEGVVAKRLDHSYLPARRAWRKVKTKTSAEAVVGGVLGSIATPVSLVLGRYDKTGRLRVVGRTGTLPRDTRPALGALLRPAGQQHPWPAVLPPARFGDAAPVEYTPVEPTLVVELAVDAAVEWCGVGQCGGIQPHSGGYGTTSKSTTSGSPRRGLAARSSVGPGLQSSRSDSVKRWSDHDLTYGVVIDQRCACDDNVRPLPWAVNSQKMQLRALPSAWRRRAIDRWDPCSTWQRHPSAGAATRSTARGTAIARHRHRPGVPTTDHAQRGIATSQSSARRRPLHW</sequence>
<feature type="region of interest" description="Disordered" evidence="4">
    <location>
        <begin position="424"/>
        <end position="452"/>
    </location>
</feature>
<dbReference type="InterPro" id="IPR012340">
    <property type="entry name" value="NA-bd_OB-fold"/>
</dbReference>
<evidence type="ECO:0000313" key="7">
    <source>
        <dbReference type="Proteomes" id="UP001299970"/>
    </source>
</evidence>
<comment type="catalytic activity">
    <reaction evidence="3">
        <text>ATP + (deoxyribonucleotide)n-3'-hydroxyl + 5'-phospho-(deoxyribonucleotide)m = (deoxyribonucleotide)n+m + AMP + diphosphate.</text>
        <dbReference type="EC" id="6.5.1.1"/>
    </reaction>
</comment>
<dbReference type="PANTHER" id="PTHR45674:SF4">
    <property type="entry name" value="DNA LIGASE 1"/>
    <property type="match status" value="1"/>
</dbReference>
<feature type="region of interest" description="Disordered" evidence="4">
    <location>
        <begin position="302"/>
        <end position="341"/>
    </location>
</feature>
<evidence type="ECO:0000256" key="4">
    <source>
        <dbReference type="SAM" id="MobiDB-lite"/>
    </source>
</evidence>
<dbReference type="SUPFAM" id="SSF56091">
    <property type="entry name" value="DNA ligase/mRNA capping enzyme, catalytic domain"/>
    <property type="match status" value="1"/>
</dbReference>
<feature type="compositionally biased region" description="Low complexity" evidence="4">
    <location>
        <begin position="309"/>
        <end position="318"/>
    </location>
</feature>
<keyword evidence="7" id="KW-1185">Reference proteome</keyword>
<gene>
    <name evidence="6" type="ORF">MMF94_05875</name>
</gene>
<evidence type="ECO:0000256" key="3">
    <source>
        <dbReference type="ARBA" id="ARBA00034003"/>
    </source>
</evidence>
<dbReference type="PROSITE" id="PS50160">
    <property type="entry name" value="DNA_LIGASE_A3"/>
    <property type="match status" value="1"/>
</dbReference>
<comment type="similarity">
    <text evidence="1">Belongs to the ATP-dependent DNA ligase family.</text>
</comment>
<dbReference type="CDD" id="cd07905">
    <property type="entry name" value="Adenylation_DNA_ligase_LigC"/>
    <property type="match status" value="1"/>
</dbReference>
<protein>
    <recommendedName>
        <fullName evidence="5">ATP-dependent DNA ligase family profile domain-containing protein</fullName>
    </recommendedName>
</protein>
<dbReference type="PANTHER" id="PTHR45674">
    <property type="entry name" value="DNA LIGASE 1/3 FAMILY MEMBER"/>
    <property type="match status" value="1"/>
</dbReference>
<proteinExistence type="inferred from homology"/>
<dbReference type="Pfam" id="PF01068">
    <property type="entry name" value="DNA_ligase_A_M"/>
    <property type="match status" value="1"/>
</dbReference>
<accession>A0ABS9T9J8</accession>
<organism evidence="6 7">
    <name type="scientific">Pseudonocardia alaniniphila</name>
    <dbReference type="NCBI Taxonomy" id="75291"/>
    <lineage>
        <taxon>Bacteria</taxon>
        <taxon>Bacillati</taxon>
        <taxon>Actinomycetota</taxon>
        <taxon>Actinomycetes</taxon>
        <taxon>Pseudonocardiales</taxon>
        <taxon>Pseudonocardiaceae</taxon>
        <taxon>Pseudonocardia</taxon>
    </lineage>
</organism>
<evidence type="ECO:0000313" key="6">
    <source>
        <dbReference type="EMBL" id="MCH6165205.1"/>
    </source>
</evidence>
<dbReference type="RefSeq" id="WP_241035237.1">
    <property type="nucleotide sequence ID" value="NZ_BAAAJF010000018.1"/>
</dbReference>
<dbReference type="Gene3D" id="3.30.470.30">
    <property type="entry name" value="DNA ligase/mRNA capping enzyme"/>
    <property type="match status" value="1"/>
</dbReference>
<dbReference type="Gene3D" id="2.40.50.140">
    <property type="entry name" value="Nucleic acid-binding proteins"/>
    <property type="match status" value="1"/>
</dbReference>
<name>A0ABS9T9J8_9PSEU</name>
<dbReference type="InterPro" id="IPR044119">
    <property type="entry name" value="Adenylation_LigC-like"/>
</dbReference>
<dbReference type="InterPro" id="IPR012310">
    <property type="entry name" value="DNA_ligase_ATP-dep_cent"/>
</dbReference>